<protein>
    <recommendedName>
        <fullName evidence="4">Baseplate protein J-like domain-containing protein</fullName>
    </recommendedName>
</protein>
<feature type="region of interest" description="Disordered" evidence="1">
    <location>
        <begin position="1"/>
        <end position="23"/>
    </location>
</feature>
<comment type="caution">
    <text evidence="2">The sequence shown here is derived from an EMBL/GenBank/DDBJ whole genome shotgun (WGS) entry which is preliminary data.</text>
</comment>
<reference evidence="2" key="1">
    <citation type="submission" date="2023-09" db="EMBL/GenBank/DDBJ databases">
        <title>Paucibacter sp. APW11 Genome sequencing and assembly.</title>
        <authorList>
            <person name="Kim I."/>
        </authorList>
    </citation>
    <scope>NUCLEOTIDE SEQUENCE</scope>
    <source>
        <strain evidence="2">APW11</strain>
    </source>
</reference>
<dbReference type="Proteomes" id="UP001246372">
    <property type="component" value="Unassembled WGS sequence"/>
</dbReference>
<dbReference type="EMBL" id="JAVXZY010000001">
    <property type="protein sequence ID" value="MDT8998206.1"/>
    <property type="molecule type" value="Genomic_DNA"/>
</dbReference>
<evidence type="ECO:0008006" key="4">
    <source>
        <dbReference type="Google" id="ProtNLM"/>
    </source>
</evidence>
<accession>A0ABU3P6K8</accession>
<sequence>MHPGTQQDERLAPPLDPALSPPYLRPDELDLATRLRLTLELARRLRFVDDMGLQQGDWGEVLDQDLSLLLAEMAACPALAEEGRVMAIWARLSDRQQWHYCRRLAEQLDGWCARMEQHAAAPSNEAGGSPAAARLLQLLQGQLDGELGRLLLLLLHRFSADGGNGLPMLRSRISSKHLPAVDQQPPGGDTDRILRQLWLGLARARRQLALLAKTLLPASLQQGDHDPALGALLAFAQLLQLSRGPLDAFTDRLTRYYYRDSLGFSPQSASADRVHVLLERDPRHSRPVLLPQGCLFIGGKTEQGQPLNYRAEQELLLSTLKVEQLLALRLQSDPRISPEYEFGYATEAHALQLRPPTPEEAALPRARAWPLLGGGPCISFDEARQGLVLASPLLQLQEGEREILLELQLNHPLAQDNQLQRAAADLDTMLHNTPAPQQAAQRDARLAHVQRLWLQIFVRLASYEGLSSPPADRLSEHAKPLSERLEQLCRRPARHSLRLAQLRAQRHHTLPATGPWLAFLLALCLETHRPELLRPRLGRLFAVWVSVGDEELAAHDLRALRRHAQKVLGNNRGAVVQVDNPLSLIYGHKPMERSLIFDRVFRGLWLAKLSSAQGWLPLKEVYTSRLDSGMAQSPGGRLQLRLALSAGAPAVQACTAALHGAGWPALPVLQLRMSGQTRVFGCSLLQQLPLDAVRLQVRVSGVRQLQLYNQLGRLDPSKPFLPFGPLPDRSAYLMFTNAELAAKPLSALSLQLQWAGLPSSGLAAHYAGYAEPAAGVKHPAERSPRRWDEASFMVRPALLSAGRWQDGSGRLRLFADQGARQNITLDGDDLQRLHQPISAAGPSEYSLASRQGFFRLRLEGDESAFGHTLYPQLLSERLTQNSRIKQLEDQQPLPKEPYTPRLEQISLSYAAEERIAARQDRGTLPGQSHASQLLQLCPFGLQQLQRGGADQRYHLLAHWPCGGQLYIGLSGTPSGGALSLLFQLQADAAAESLARPRPQLRWAAWCGQQWRELEPYRLLLDDTQGLLRTGLMMLDLPEGLTADCPELPAGDKGPLLWLRLSASGNLERLAPVQGLWSQAVSARRVSPAGAEAQAVLPANSIQATQPAIAGLASVRQPLASFDLHEAESEAQLRTRVAERLRHRDRALTPWDIERLVLQAFPQVQKLKCLPLGAEGQGRRRVLLVVVPALPPGREIDGTEAPRLDAATLDEIAAYIRRRGVADLPLLVRNAVYDRIQVRCKLKLKTGVQAGERLRQLHQALRDYLSPWRPGGITARFDWQLRADEVEAYLRAQDGVEAVGEVSLLHIVRNDRGRYRLDDSARRPQQNLVTPSRPWSLALPTRKHLLELSDTPPPSAPRTTGLARLALGGSFIIGRALA</sequence>
<organism evidence="2 3">
    <name type="scientific">Roseateles aquae</name>
    <dbReference type="NCBI Taxonomy" id="3077235"/>
    <lineage>
        <taxon>Bacteria</taxon>
        <taxon>Pseudomonadati</taxon>
        <taxon>Pseudomonadota</taxon>
        <taxon>Betaproteobacteria</taxon>
        <taxon>Burkholderiales</taxon>
        <taxon>Sphaerotilaceae</taxon>
        <taxon>Roseateles</taxon>
    </lineage>
</organism>
<dbReference type="RefSeq" id="WP_315648518.1">
    <property type="nucleotide sequence ID" value="NZ_JAVXZY010000001.1"/>
</dbReference>
<evidence type="ECO:0000256" key="1">
    <source>
        <dbReference type="SAM" id="MobiDB-lite"/>
    </source>
</evidence>
<gene>
    <name evidence="2" type="ORF">RQP53_02835</name>
</gene>
<feature type="compositionally biased region" description="Pro residues" evidence="1">
    <location>
        <begin position="14"/>
        <end position="23"/>
    </location>
</feature>
<evidence type="ECO:0000313" key="2">
    <source>
        <dbReference type="EMBL" id="MDT8998206.1"/>
    </source>
</evidence>
<proteinExistence type="predicted"/>
<name>A0ABU3P6K8_9BURK</name>
<keyword evidence="3" id="KW-1185">Reference proteome</keyword>
<evidence type="ECO:0000313" key="3">
    <source>
        <dbReference type="Proteomes" id="UP001246372"/>
    </source>
</evidence>